<organism evidence="3">
    <name type="scientific">viral metagenome</name>
    <dbReference type="NCBI Taxonomy" id="1070528"/>
    <lineage>
        <taxon>unclassified sequences</taxon>
        <taxon>metagenomes</taxon>
        <taxon>organismal metagenomes</taxon>
    </lineage>
</organism>
<reference evidence="3" key="1">
    <citation type="submission" date="2020-03" db="EMBL/GenBank/DDBJ databases">
        <title>The deep terrestrial virosphere.</title>
        <authorList>
            <person name="Holmfeldt K."/>
            <person name="Nilsson E."/>
            <person name="Simone D."/>
            <person name="Lopez-Fernandez M."/>
            <person name="Wu X."/>
            <person name="de Brujin I."/>
            <person name="Lundin D."/>
            <person name="Andersson A."/>
            <person name="Bertilsson S."/>
            <person name="Dopson M."/>
        </authorList>
    </citation>
    <scope>NUCLEOTIDE SEQUENCE</scope>
    <source>
        <strain evidence="2">MM415A04412</strain>
        <strain evidence="3">MM415B04088</strain>
    </source>
</reference>
<evidence type="ECO:0000313" key="2">
    <source>
        <dbReference type="EMBL" id="QJA69650.1"/>
    </source>
</evidence>
<dbReference type="EMBL" id="MT141724">
    <property type="protein sequence ID" value="QJA69650.1"/>
    <property type="molecule type" value="Genomic_DNA"/>
</dbReference>
<name>A0A6M3LLQ7_9ZZZZ</name>
<evidence type="ECO:0000256" key="1">
    <source>
        <dbReference type="SAM" id="MobiDB-lite"/>
    </source>
</evidence>
<feature type="region of interest" description="Disordered" evidence="1">
    <location>
        <begin position="75"/>
        <end position="108"/>
    </location>
</feature>
<feature type="compositionally biased region" description="Basic residues" evidence="1">
    <location>
        <begin position="83"/>
        <end position="92"/>
    </location>
</feature>
<dbReference type="AlphaFoldDB" id="A0A6M3LLQ7"/>
<evidence type="ECO:0000313" key="3">
    <source>
        <dbReference type="EMBL" id="QJA93888.1"/>
    </source>
</evidence>
<gene>
    <name evidence="2" type="ORF">MM415A04412_0012</name>
    <name evidence="3" type="ORF">MM415B04088_0004</name>
</gene>
<accession>A0A6M3LLQ7</accession>
<dbReference type="EMBL" id="MT143185">
    <property type="protein sequence ID" value="QJA93888.1"/>
    <property type="molecule type" value="Genomic_DNA"/>
</dbReference>
<sequence>MKYNKETPKKIPKGNLTMIDEELRKLKHLEYGHVKKVNTKYNREELEKQYQVHTLEDMARWCRVSKQAMSQTFKRLGIPTIKTRPHKPHRLTPYKGGGLDGLDCSKQG</sequence>
<protein>
    <submittedName>
        <fullName evidence="3">Uncharacterized protein</fullName>
    </submittedName>
</protein>
<proteinExistence type="predicted"/>